<reference evidence="2 3" key="1">
    <citation type="submission" date="2020-11" db="EMBL/GenBank/DDBJ databases">
        <title>Kefir isolates.</title>
        <authorList>
            <person name="Marcisauskas S."/>
            <person name="Kim Y."/>
            <person name="Blasche S."/>
        </authorList>
    </citation>
    <scope>NUCLEOTIDE SEQUENCE [LARGE SCALE GENOMIC DNA]</scope>
    <source>
        <strain evidence="2 3">OG2</strain>
    </source>
</reference>
<feature type="region of interest" description="Disordered" evidence="1">
    <location>
        <begin position="123"/>
        <end position="143"/>
    </location>
</feature>
<feature type="compositionally biased region" description="Polar residues" evidence="1">
    <location>
        <begin position="126"/>
        <end position="143"/>
    </location>
</feature>
<accession>A0A9P7B5V7</accession>
<dbReference type="EMBL" id="PUHR01000158">
    <property type="protein sequence ID" value="KAG0661614.1"/>
    <property type="molecule type" value="Genomic_DNA"/>
</dbReference>
<name>A0A9P7B5V7_MAUEX</name>
<organism evidence="2 3">
    <name type="scientific">Maudiozyma exigua</name>
    <name type="common">Yeast</name>
    <name type="synonym">Kazachstania exigua</name>
    <dbReference type="NCBI Taxonomy" id="34358"/>
    <lineage>
        <taxon>Eukaryota</taxon>
        <taxon>Fungi</taxon>
        <taxon>Dikarya</taxon>
        <taxon>Ascomycota</taxon>
        <taxon>Saccharomycotina</taxon>
        <taxon>Saccharomycetes</taxon>
        <taxon>Saccharomycetales</taxon>
        <taxon>Saccharomycetaceae</taxon>
        <taxon>Maudiozyma</taxon>
    </lineage>
</organism>
<proteinExistence type="predicted"/>
<gene>
    <name evidence="2" type="ORF">C6P45_001291</name>
</gene>
<protein>
    <submittedName>
        <fullName evidence="2">Uncharacterized protein</fullName>
    </submittedName>
</protein>
<keyword evidence="3" id="KW-1185">Reference proteome</keyword>
<dbReference type="OrthoDB" id="10432281at2759"/>
<comment type="caution">
    <text evidence="2">The sequence shown here is derived from an EMBL/GenBank/DDBJ whole genome shotgun (WGS) entry which is preliminary data.</text>
</comment>
<dbReference type="AlphaFoldDB" id="A0A9P7B5V7"/>
<evidence type="ECO:0000313" key="3">
    <source>
        <dbReference type="Proteomes" id="UP000750334"/>
    </source>
</evidence>
<evidence type="ECO:0000256" key="1">
    <source>
        <dbReference type="SAM" id="MobiDB-lite"/>
    </source>
</evidence>
<evidence type="ECO:0000313" key="2">
    <source>
        <dbReference type="EMBL" id="KAG0661614.1"/>
    </source>
</evidence>
<sequence length="280" mass="32951">MPGTRNTDYFKMFNDCNSQCVTNTNRNLKRSLHDHKQLHNDYFSSCKYHDENITTGLSLDHFLPDIKHTKPLYKSKICSKSIYDGSPLVMERKQNTINIRNDQLPSLLDNIINLKSHIKEIKTNEKSAPNSNTSLNSSQPKVPNFNYPSEQSNKPYIEHCETGNYYNTNEDYLQNNSDFFRGSSDVHIGKRISDYSFSITPSIGTPELPLRIEYSHRRNLVHYLKARLKHGYNDDSNHSIASIGSKSRRMCRRHRGHLRNYTRHFKRRFKQTISRRRWNH</sequence>
<dbReference type="Proteomes" id="UP000750334">
    <property type="component" value="Unassembled WGS sequence"/>
</dbReference>